<reference evidence="1" key="1">
    <citation type="submission" date="2009-05" db="EMBL/GenBank/DDBJ databases">
        <authorList>
            <person name="Harkins D.M."/>
            <person name="DeShazer D."/>
            <person name="Woods D.E."/>
            <person name="Brinkac L.M."/>
            <person name="Brown K.A."/>
            <person name="Hung G.C."/>
            <person name="Tuanyok A."/>
            <person name="Zhang B."/>
            <person name="Nierman W.C."/>
        </authorList>
    </citation>
    <scope>NUCLEOTIDE SEQUENCE [LARGE SCALE GENOMIC DNA]</scope>
    <source>
        <strain evidence="1">1710a</strain>
    </source>
</reference>
<gene>
    <name evidence="1" type="ORF">BURPS1710A_A2384</name>
</gene>
<proteinExistence type="predicted"/>
<accession>A0A0E1W058</accession>
<evidence type="ECO:0000313" key="1">
    <source>
        <dbReference type="EMBL" id="EET05691.1"/>
    </source>
</evidence>
<dbReference type="EMBL" id="CM000833">
    <property type="protein sequence ID" value="EET05691.1"/>
    <property type="molecule type" value="Genomic_DNA"/>
</dbReference>
<dbReference type="AlphaFoldDB" id="A0A0E1W058"/>
<protein>
    <submittedName>
        <fullName evidence="1">Uncharacterized protein</fullName>
    </submittedName>
</protein>
<name>A0A0E1W058_BURPE</name>
<dbReference type="HOGENOM" id="CLU_3115539_0_0_4"/>
<sequence>MGNGARAFVDRPQAACASRAVRRAARRAVRRAVRRAARQATWRVVR</sequence>
<organism evidence="1">
    <name type="scientific">Burkholderia pseudomallei 1710a</name>
    <dbReference type="NCBI Taxonomy" id="320371"/>
    <lineage>
        <taxon>Bacteria</taxon>
        <taxon>Pseudomonadati</taxon>
        <taxon>Pseudomonadota</taxon>
        <taxon>Betaproteobacteria</taxon>
        <taxon>Burkholderiales</taxon>
        <taxon>Burkholderiaceae</taxon>
        <taxon>Burkholderia</taxon>
        <taxon>pseudomallei group</taxon>
    </lineage>
</organism>
<dbReference type="Proteomes" id="UP000001812">
    <property type="component" value="Chromosome II"/>
</dbReference>